<dbReference type="Proteomes" id="UP001595453">
    <property type="component" value="Unassembled WGS sequence"/>
</dbReference>
<keyword evidence="3" id="KW-0238">DNA-binding</keyword>
<sequence>MASKFSLSAGFAHLNSCLELFSEELRSADIVLANFFQLPITEKGDESHIAESLNVVKVSGKVAIDQSIAAFKDMFLQENQSGKVIKRYPGILLVNDPDKTLENRIRQINQAKLSFKQQILKITNNDARFEAVHAAVPGLITLAAYRQIHFECDNPHSVRFTWMQKHSTKTLTKSIALEMLERSSSYSNPRMIDQATWQSMVGQEQARVASLSANAKLRIRRPTRVSPEVNVRFSATHRYHVSGALPFIVLNPTPDIIIGDLPDYQKSSSDPRKKDYNYLVDRIYLEENK</sequence>
<dbReference type="Gene3D" id="3.50.14.10">
    <property type="entry name" value="Replication terminator Tus, domain 1 superfamily/Replication terminator Tus"/>
    <property type="match status" value="1"/>
</dbReference>
<evidence type="ECO:0000256" key="2">
    <source>
        <dbReference type="ARBA" id="ARBA00022705"/>
    </source>
</evidence>
<dbReference type="SUPFAM" id="SSF56596">
    <property type="entry name" value="Replication terminator protein (Tus)"/>
    <property type="match status" value="1"/>
</dbReference>
<dbReference type="RefSeq" id="WP_377123201.1">
    <property type="nucleotide sequence ID" value="NZ_JBHRSD010000014.1"/>
</dbReference>
<keyword evidence="2" id="KW-0235">DNA replication</keyword>
<comment type="caution">
    <text evidence="4">The sequence shown here is derived from an EMBL/GenBank/DDBJ whole genome shotgun (WGS) entry which is preliminary data.</text>
</comment>
<accession>A0ABV7CIY4</accession>
<keyword evidence="1" id="KW-0963">Cytoplasm</keyword>
<keyword evidence="5" id="KW-1185">Reference proteome</keyword>
<evidence type="ECO:0000313" key="5">
    <source>
        <dbReference type="Proteomes" id="UP001595453"/>
    </source>
</evidence>
<evidence type="ECO:0000256" key="1">
    <source>
        <dbReference type="ARBA" id="ARBA00022490"/>
    </source>
</evidence>
<proteinExistence type="predicted"/>
<reference evidence="5" key="1">
    <citation type="journal article" date="2019" name="Int. J. Syst. Evol. Microbiol.">
        <title>The Global Catalogue of Microorganisms (GCM) 10K type strain sequencing project: providing services to taxonomists for standard genome sequencing and annotation.</title>
        <authorList>
            <consortium name="The Broad Institute Genomics Platform"/>
            <consortium name="The Broad Institute Genome Sequencing Center for Infectious Disease"/>
            <person name="Wu L."/>
            <person name="Ma J."/>
        </authorList>
    </citation>
    <scope>NUCLEOTIDE SEQUENCE [LARGE SCALE GENOMIC DNA]</scope>
    <source>
        <strain evidence="5">KCTC 42730</strain>
    </source>
</reference>
<dbReference type="Gene3D" id="3.30.54.10">
    <property type="match status" value="1"/>
</dbReference>
<dbReference type="InterPro" id="IPR008865">
    <property type="entry name" value="DNA_replication_term_site-bd"/>
</dbReference>
<dbReference type="EMBL" id="JBHRSD010000014">
    <property type="protein sequence ID" value="MFC3032567.1"/>
    <property type="molecule type" value="Genomic_DNA"/>
</dbReference>
<evidence type="ECO:0000313" key="4">
    <source>
        <dbReference type="EMBL" id="MFC3032567.1"/>
    </source>
</evidence>
<gene>
    <name evidence="4" type="ORF">ACFOEE_08555</name>
</gene>
<dbReference type="InterPro" id="IPR036381">
    <property type="entry name" value="Tus_dom1"/>
</dbReference>
<protein>
    <submittedName>
        <fullName evidence="4">DNA replication terminus site-binding protein</fullName>
    </submittedName>
</protein>
<evidence type="ECO:0000256" key="3">
    <source>
        <dbReference type="ARBA" id="ARBA00023125"/>
    </source>
</evidence>
<organism evidence="4 5">
    <name type="scientific">Pseudoalteromonas fenneropenaei</name>
    <dbReference type="NCBI Taxonomy" id="1737459"/>
    <lineage>
        <taxon>Bacteria</taxon>
        <taxon>Pseudomonadati</taxon>
        <taxon>Pseudomonadota</taxon>
        <taxon>Gammaproteobacteria</taxon>
        <taxon>Alteromonadales</taxon>
        <taxon>Pseudoalteromonadaceae</taxon>
        <taxon>Pseudoalteromonas</taxon>
    </lineage>
</organism>
<dbReference type="Pfam" id="PF05472">
    <property type="entry name" value="Ter"/>
    <property type="match status" value="1"/>
</dbReference>
<name>A0ABV7CIY4_9GAMM</name>
<dbReference type="InterPro" id="IPR036384">
    <property type="entry name" value="Tus_sf"/>
</dbReference>